<accession>F6AIJ5</accession>
<evidence type="ECO:0000313" key="2">
    <source>
        <dbReference type="EMBL" id="AEF21646.1"/>
    </source>
</evidence>
<name>F6AIJ5_PSEF1</name>
<dbReference type="EMBL" id="CP002727">
    <property type="protein sequence ID" value="AEF21646.1"/>
    <property type="molecule type" value="Genomic_DNA"/>
</dbReference>
<evidence type="ECO:0000313" key="3">
    <source>
        <dbReference type="Proteomes" id="UP000000686"/>
    </source>
</evidence>
<feature type="compositionally biased region" description="Basic and acidic residues" evidence="1">
    <location>
        <begin position="96"/>
        <end position="108"/>
    </location>
</feature>
<evidence type="ECO:0000256" key="1">
    <source>
        <dbReference type="SAM" id="MobiDB-lite"/>
    </source>
</evidence>
<organism evidence="2 3">
    <name type="scientific">Pseudomonas fulva (strain 12-X)</name>
    <dbReference type="NCBI Taxonomy" id="743720"/>
    <lineage>
        <taxon>Bacteria</taxon>
        <taxon>Pseudomonadati</taxon>
        <taxon>Pseudomonadota</taxon>
        <taxon>Gammaproteobacteria</taxon>
        <taxon>Pseudomonadales</taxon>
        <taxon>Pseudomonadaceae</taxon>
        <taxon>Pseudomonas</taxon>
    </lineage>
</organism>
<feature type="region of interest" description="Disordered" evidence="1">
    <location>
        <begin position="38"/>
        <end position="58"/>
    </location>
</feature>
<dbReference type="eggNOG" id="ENOG5033B4G">
    <property type="taxonomic scope" value="Bacteria"/>
</dbReference>
<dbReference type="AlphaFoldDB" id="F6AIJ5"/>
<protein>
    <submittedName>
        <fullName evidence="2">Uncharacterized protein</fullName>
    </submittedName>
</protein>
<gene>
    <name evidence="2" type="ordered locus">Psefu_1672</name>
</gene>
<feature type="region of interest" description="Disordered" evidence="1">
    <location>
        <begin position="75"/>
        <end position="108"/>
    </location>
</feature>
<dbReference type="KEGG" id="pfv:Psefu_1672"/>
<keyword evidence="3" id="KW-1185">Reference proteome</keyword>
<dbReference type="HOGENOM" id="CLU_135623_0_0_6"/>
<sequence>MSIIGSLNHYGMSTALQRTRADELDFKKSSDAALLVEPGKPRENERVAPAFKSDESNAHQQAYDEAFARMLVTLNSSPHKASEESVQETGTLATSEEQKAPPKPSARDEFMAYMAMTPAEKMRDKILKEVGVTEEDLENMQPEQRAAAEREIAEKMKILQELQATQDEPGSLHEHA</sequence>
<proteinExistence type="predicted"/>
<dbReference type="Proteomes" id="UP000000686">
    <property type="component" value="Chromosome"/>
</dbReference>
<dbReference type="RefSeq" id="WP_013790777.1">
    <property type="nucleotide sequence ID" value="NC_015556.1"/>
</dbReference>
<feature type="compositionally biased region" description="Basic and acidic residues" evidence="1">
    <location>
        <begin position="39"/>
        <end position="57"/>
    </location>
</feature>
<reference evidence="2 3" key="1">
    <citation type="submission" date="2011-04" db="EMBL/GenBank/DDBJ databases">
        <title>Complete sequence of Pseudomonas fulva 12-X.</title>
        <authorList>
            <consortium name="US DOE Joint Genome Institute"/>
            <person name="Lucas S."/>
            <person name="Han J."/>
            <person name="Lapidus A."/>
            <person name="Cheng J.-F."/>
            <person name="Goodwin L."/>
            <person name="Pitluck S."/>
            <person name="Peters L."/>
            <person name="Mikhailova N."/>
            <person name="Pagani I."/>
            <person name="Davenport K."/>
            <person name="Han C."/>
            <person name="Tapia R."/>
            <person name="Land M."/>
            <person name="Hauser L."/>
            <person name="Kyrpides N."/>
            <person name="Ivanova N."/>
            <person name="Pagani I."/>
            <person name="Lcollab F.I."/>
            <person name="Woyke T."/>
        </authorList>
    </citation>
    <scope>NUCLEOTIDE SEQUENCE [LARGE SCALE GENOMIC DNA]</scope>
    <source>
        <strain evidence="3">12-X</strain>
    </source>
</reference>
<dbReference type="STRING" id="743720.Psefu_1672"/>
<dbReference type="OrthoDB" id="8641953at2"/>